<dbReference type="Gene3D" id="3.30.300.20">
    <property type="match status" value="1"/>
</dbReference>
<keyword evidence="4" id="KW-1185">Reference proteome</keyword>
<organism evidence="3 5">
    <name type="scientific">Chryseobacterium indoltheticum</name>
    <dbReference type="NCBI Taxonomy" id="254"/>
    <lineage>
        <taxon>Bacteria</taxon>
        <taxon>Pseudomonadati</taxon>
        <taxon>Bacteroidota</taxon>
        <taxon>Flavobacteriia</taxon>
        <taxon>Flavobacteriales</taxon>
        <taxon>Weeksellaceae</taxon>
        <taxon>Chryseobacterium group</taxon>
        <taxon>Chryseobacterium</taxon>
    </lineage>
</organism>
<name>A0A381FA11_9FLAO</name>
<protein>
    <submittedName>
        <fullName evidence="3">Esterase/lipase</fullName>
    </submittedName>
    <submittedName>
        <fullName evidence="2">Redox protein</fullName>
    </submittedName>
</protein>
<dbReference type="PANTHER" id="PTHR39624:SF2">
    <property type="entry name" value="OSMC-LIKE PROTEIN"/>
    <property type="match status" value="1"/>
</dbReference>
<dbReference type="SUPFAM" id="SSF53474">
    <property type="entry name" value="alpha/beta-Hydrolases"/>
    <property type="match status" value="1"/>
</dbReference>
<evidence type="ECO:0000313" key="4">
    <source>
        <dbReference type="Proteomes" id="UP000185725"/>
    </source>
</evidence>
<dbReference type="InterPro" id="IPR029058">
    <property type="entry name" value="AB_hydrolase_fold"/>
</dbReference>
<dbReference type="EMBL" id="UFVS01000001">
    <property type="protein sequence ID" value="SUX43406.1"/>
    <property type="molecule type" value="Genomic_DNA"/>
</dbReference>
<evidence type="ECO:0000259" key="1">
    <source>
        <dbReference type="Pfam" id="PF12146"/>
    </source>
</evidence>
<gene>
    <name evidence="3" type="ORF">NCTC13560_01998</name>
    <name evidence="2" type="ORF">SAMN05421682_11114</name>
</gene>
<evidence type="ECO:0000313" key="2">
    <source>
        <dbReference type="EMBL" id="SIR00004.1"/>
    </source>
</evidence>
<dbReference type="Gene3D" id="3.40.50.1820">
    <property type="entry name" value="alpha/beta hydrolase"/>
    <property type="match status" value="1"/>
</dbReference>
<feature type="domain" description="Serine aminopeptidase S33" evidence="1">
    <location>
        <begin position="49"/>
        <end position="134"/>
    </location>
</feature>
<dbReference type="InterPro" id="IPR036102">
    <property type="entry name" value="OsmC/Ohrsf"/>
</dbReference>
<dbReference type="GeneID" id="303673434"/>
<dbReference type="Pfam" id="PF02566">
    <property type="entry name" value="OsmC"/>
    <property type="match status" value="1"/>
</dbReference>
<dbReference type="PANTHER" id="PTHR39624">
    <property type="entry name" value="PROTEIN INVOLVED IN RIMO-MEDIATED BETA-METHYLTHIOLATION OF RIBOSOMAL PROTEIN S12 YCAO"/>
    <property type="match status" value="1"/>
</dbReference>
<evidence type="ECO:0000313" key="3">
    <source>
        <dbReference type="EMBL" id="SUX43406.1"/>
    </source>
</evidence>
<dbReference type="RefSeq" id="WP_076561724.1">
    <property type="nucleotide sequence ID" value="NZ_CP033929.1"/>
</dbReference>
<dbReference type="InterPro" id="IPR022742">
    <property type="entry name" value="Hydrolase_4"/>
</dbReference>
<dbReference type="Proteomes" id="UP000255231">
    <property type="component" value="Unassembled WGS sequence"/>
</dbReference>
<dbReference type="Pfam" id="PF12146">
    <property type="entry name" value="Hydrolase_4"/>
    <property type="match status" value="1"/>
</dbReference>
<evidence type="ECO:0000313" key="5">
    <source>
        <dbReference type="Proteomes" id="UP000255231"/>
    </source>
</evidence>
<dbReference type="Proteomes" id="UP000185725">
    <property type="component" value="Unassembled WGS sequence"/>
</dbReference>
<accession>A0A381FA11</accession>
<dbReference type="EMBL" id="FTMF01000011">
    <property type="protein sequence ID" value="SIR00004.1"/>
    <property type="molecule type" value="Genomic_DNA"/>
</dbReference>
<dbReference type="InterPro" id="IPR003718">
    <property type="entry name" value="OsmC/Ohr_fam"/>
</dbReference>
<dbReference type="AlphaFoldDB" id="A0A381FA11"/>
<dbReference type="OrthoDB" id="9791538at2"/>
<dbReference type="SUPFAM" id="SSF82784">
    <property type="entry name" value="OsmC-like"/>
    <property type="match status" value="1"/>
</dbReference>
<sequence>MNKTRLEIINKRGNKLCAYLELPANQKPHSYAIFAHCFTCNSTLAPVRNISRTLTNYGFGVVRFDFMGLGYSEGEFAESHFSGNIEDLVSVSDYLGEHFKAPSLLVGHSLGGAAAIVAASQLENIKAVATIGAPASVSHAKRLFSEQIDLESEAPVEVKIEGRPFKIDAQFVKDFEKTDLLAIVKSLRKPLLIMHAPFDNSVGIENARKLYHAAFHPKNFISLDGADHLLTNSKDSQYAGDMIGTWAQRYFGEAENEMLDTKGEQLVAHLNVKEDKFTTFMQTLKHSLIADEPESFGGNDLGPAPYDFLSAALASCSVLTVKLYAERKGWDLQEVYAYITYSKKHSDDLMIDVEKPGNIDHLSKKLKLIGNLTEEQRIRLTEIAAKCPVHKTLTGNVVIETERMEADEVH</sequence>
<dbReference type="KEGG" id="cil:EG358_06965"/>
<dbReference type="InterPro" id="IPR015946">
    <property type="entry name" value="KH_dom-like_a/b"/>
</dbReference>
<proteinExistence type="predicted"/>
<reference evidence="3 5" key="2">
    <citation type="submission" date="2018-06" db="EMBL/GenBank/DDBJ databases">
        <authorList>
            <consortium name="Pathogen Informatics"/>
            <person name="Doyle S."/>
        </authorList>
    </citation>
    <scope>NUCLEOTIDE SEQUENCE [LARGE SCALE GENOMIC DNA]</scope>
    <source>
        <strain evidence="3 5">NCTC13560</strain>
    </source>
</reference>
<reference evidence="2 4" key="1">
    <citation type="submission" date="2017-01" db="EMBL/GenBank/DDBJ databases">
        <authorList>
            <person name="Varghese N."/>
            <person name="Submissions S."/>
        </authorList>
    </citation>
    <scope>NUCLEOTIDE SEQUENCE [LARGE SCALE GENOMIC DNA]</scope>
    <source>
        <strain evidence="2 4">ATCC 27950</strain>
    </source>
</reference>